<dbReference type="Gene3D" id="3.40.50.720">
    <property type="entry name" value="NAD(P)-binding Rossmann-like Domain"/>
    <property type="match status" value="1"/>
</dbReference>
<dbReference type="GO" id="GO:0016616">
    <property type="term" value="F:oxidoreductase activity, acting on the CH-OH group of donors, NAD or NADP as acceptor"/>
    <property type="evidence" value="ECO:0007669"/>
    <property type="project" value="InterPro"/>
</dbReference>
<keyword evidence="2" id="KW-0812">Transmembrane</keyword>
<dbReference type="GO" id="GO:0006694">
    <property type="term" value="P:steroid biosynthetic process"/>
    <property type="evidence" value="ECO:0007669"/>
    <property type="project" value="InterPro"/>
</dbReference>
<dbReference type="Proteomes" id="UP000790347">
    <property type="component" value="Unassembled WGS sequence"/>
</dbReference>
<dbReference type="AlphaFoldDB" id="A0A922KYD1"/>
<evidence type="ECO:0000313" key="5">
    <source>
        <dbReference type="Proteomes" id="UP000790347"/>
    </source>
</evidence>
<protein>
    <submittedName>
        <fullName evidence="4">3-beta hydroxysteroid dehydrogenase/isomerase</fullName>
    </submittedName>
</protein>
<comment type="similarity">
    <text evidence="1 2">Belongs to the 3-beta-HSD family.</text>
</comment>
<dbReference type="InterPro" id="IPR036291">
    <property type="entry name" value="NAD(P)-bd_dom_sf"/>
</dbReference>
<feature type="domain" description="3-beta hydroxysteroid dehydrogenase/isomerase" evidence="3">
    <location>
        <begin position="8"/>
        <end position="280"/>
    </location>
</feature>
<organism evidence="4 5">
    <name type="scientific">Dermatophagoides farinae</name>
    <name type="common">American house dust mite</name>
    <dbReference type="NCBI Taxonomy" id="6954"/>
    <lineage>
        <taxon>Eukaryota</taxon>
        <taxon>Metazoa</taxon>
        <taxon>Ecdysozoa</taxon>
        <taxon>Arthropoda</taxon>
        <taxon>Chelicerata</taxon>
        <taxon>Arachnida</taxon>
        <taxon>Acari</taxon>
        <taxon>Acariformes</taxon>
        <taxon>Sarcoptiformes</taxon>
        <taxon>Astigmata</taxon>
        <taxon>Psoroptidia</taxon>
        <taxon>Analgoidea</taxon>
        <taxon>Pyroglyphidae</taxon>
        <taxon>Dermatophagoidinae</taxon>
        <taxon>Dermatophagoides</taxon>
    </lineage>
</organism>
<evidence type="ECO:0000313" key="4">
    <source>
        <dbReference type="EMBL" id="KAH9491247.1"/>
    </source>
</evidence>
<sequence length="360" mass="41419">MANKQIILVTGSSGCLGQHVVRLLHEQDDCVQEIRCYDQKPFTNNLKHKITKEMQIITGDIRNEKQLTNAMNGVNVIIHCAALIDVSLTPNETEMQSINVDGTQKLLEMAIENNVGYFVHVSGTEVNIGNDPIYYSSENTIIIPKKHLLNPYSKTKANAEELVREFNGKKLANDNDRLKTVILRPNIMYGEEDNHFVMKILAITKANGGQLRRLDNVFTRMQPIYVGNVAHACLKAKNRIQIDQKISGEEFIITDDTKILDPFEFVEPFIKARGFQLTKRVYPYWLFIMLFTLYCWLCKKIGNILPLRIPANMTPETVKFICNTYFFNRTKATLRLDYDPLYDHDESVSRSLEFYKKCPL</sequence>
<dbReference type="SUPFAM" id="SSF51735">
    <property type="entry name" value="NAD(P)-binding Rossmann-fold domains"/>
    <property type="match status" value="1"/>
</dbReference>
<reference evidence="4" key="1">
    <citation type="submission" date="2013-05" db="EMBL/GenBank/DDBJ databases">
        <authorList>
            <person name="Yim A.K.Y."/>
            <person name="Chan T.F."/>
            <person name="Ji K.M."/>
            <person name="Liu X.Y."/>
            <person name="Zhou J.W."/>
            <person name="Li R.Q."/>
            <person name="Yang K.Y."/>
            <person name="Li J."/>
            <person name="Li M."/>
            <person name="Law P.T.W."/>
            <person name="Wu Y.L."/>
            <person name="Cai Z.L."/>
            <person name="Qin H."/>
            <person name="Bao Y."/>
            <person name="Leung R.K.K."/>
            <person name="Ng P.K.S."/>
            <person name="Zou J."/>
            <person name="Zhong X.J."/>
            <person name="Ran P.X."/>
            <person name="Zhong N.S."/>
            <person name="Liu Z.G."/>
            <person name="Tsui S.K.W."/>
        </authorList>
    </citation>
    <scope>NUCLEOTIDE SEQUENCE</scope>
    <source>
        <strain evidence="4">Derf</strain>
        <tissue evidence="4">Whole organism</tissue>
    </source>
</reference>
<dbReference type="PROSITE" id="PS51257">
    <property type="entry name" value="PROKAR_LIPOPROTEIN"/>
    <property type="match status" value="1"/>
</dbReference>
<dbReference type="Pfam" id="PF01073">
    <property type="entry name" value="3Beta_HSD"/>
    <property type="match status" value="1"/>
</dbReference>
<comment type="caution">
    <text evidence="4">The sequence shown here is derived from an EMBL/GenBank/DDBJ whole genome shotgun (WGS) entry which is preliminary data.</text>
</comment>
<evidence type="ECO:0000259" key="3">
    <source>
        <dbReference type="Pfam" id="PF01073"/>
    </source>
</evidence>
<dbReference type="InterPro" id="IPR002225">
    <property type="entry name" value="3Beta_OHSteriod_DH/Estase"/>
</dbReference>
<name>A0A922KYD1_DERFA</name>
<dbReference type="FunFam" id="3.40.50.720:FF:000495">
    <property type="entry name" value="3 hydroxysteroid dehydrogenase, putative"/>
    <property type="match status" value="1"/>
</dbReference>
<keyword evidence="2" id="KW-0560">Oxidoreductase</keyword>
<feature type="transmembrane region" description="Helical" evidence="2">
    <location>
        <begin position="281"/>
        <end position="298"/>
    </location>
</feature>
<dbReference type="PANTHER" id="PTHR43245">
    <property type="entry name" value="BIFUNCTIONAL POLYMYXIN RESISTANCE PROTEIN ARNA"/>
    <property type="match status" value="1"/>
</dbReference>
<reference evidence="4" key="2">
    <citation type="journal article" date="2022" name="Res Sq">
        <title>Comparative Genomics Reveals Insights into the Divergent Evolution of Astigmatic Mites and Household Pest Adaptations.</title>
        <authorList>
            <person name="Xiong Q."/>
            <person name="Wan A.T.-Y."/>
            <person name="Liu X.-Y."/>
            <person name="Fung C.S.-H."/>
            <person name="Xiao X."/>
            <person name="Malainual N."/>
            <person name="Hou J."/>
            <person name="Wang L."/>
            <person name="Wang M."/>
            <person name="Yang K."/>
            <person name="Cui Y."/>
            <person name="Leung E."/>
            <person name="Nong W."/>
            <person name="Shin S.-K."/>
            <person name="Au S."/>
            <person name="Jeong K.Y."/>
            <person name="Chew F.T."/>
            <person name="Hui J."/>
            <person name="Leung T.F."/>
            <person name="Tungtrongchitr A."/>
            <person name="Zhong N."/>
            <person name="Liu Z."/>
            <person name="Tsui S."/>
        </authorList>
    </citation>
    <scope>NUCLEOTIDE SEQUENCE</scope>
    <source>
        <strain evidence="4">Derf</strain>
        <tissue evidence="4">Whole organism</tissue>
    </source>
</reference>
<proteinExistence type="inferred from homology"/>
<gene>
    <name evidence="4" type="primary">Hsd3b6</name>
    <name evidence="4" type="ORF">DERF_015979</name>
</gene>
<accession>A0A922KYD1</accession>
<dbReference type="InterPro" id="IPR050177">
    <property type="entry name" value="Lipid_A_modif_metabolic_enz"/>
</dbReference>
<evidence type="ECO:0000256" key="2">
    <source>
        <dbReference type="RuleBase" id="RU004475"/>
    </source>
</evidence>
<evidence type="ECO:0000256" key="1">
    <source>
        <dbReference type="ARBA" id="ARBA00009219"/>
    </source>
</evidence>
<keyword evidence="2" id="KW-1133">Transmembrane helix</keyword>
<dbReference type="EMBL" id="ASGP02000009">
    <property type="protein sequence ID" value="KAH9491247.1"/>
    <property type="molecule type" value="Genomic_DNA"/>
</dbReference>
<keyword evidence="5" id="KW-1185">Reference proteome</keyword>
<keyword evidence="2" id="KW-0472">Membrane</keyword>